<dbReference type="Proteomes" id="UP000319771">
    <property type="component" value="Unassembled WGS sequence"/>
</dbReference>
<organism evidence="2 3">
    <name type="scientific">Eiseniibacteriota bacterium</name>
    <dbReference type="NCBI Taxonomy" id="2212470"/>
    <lineage>
        <taxon>Bacteria</taxon>
        <taxon>Candidatus Eiseniibacteriota</taxon>
    </lineage>
</organism>
<accession>A0A538U8Y5</accession>
<dbReference type="EMBL" id="VBPB01000111">
    <property type="protein sequence ID" value="TMQ72353.1"/>
    <property type="molecule type" value="Genomic_DNA"/>
</dbReference>
<evidence type="ECO:0000256" key="1">
    <source>
        <dbReference type="SAM" id="MobiDB-lite"/>
    </source>
</evidence>
<feature type="region of interest" description="Disordered" evidence="1">
    <location>
        <begin position="141"/>
        <end position="160"/>
    </location>
</feature>
<gene>
    <name evidence="2" type="ORF">E6K81_07675</name>
</gene>
<evidence type="ECO:0000313" key="3">
    <source>
        <dbReference type="Proteomes" id="UP000319771"/>
    </source>
</evidence>
<reference evidence="2 3" key="1">
    <citation type="journal article" date="2019" name="Nat. Microbiol.">
        <title>Mediterranean grassland soil C-N compound turnover is dependent on rainfall and depth, and is mediated by genomically divergent microorganisms.</title>
        <authorList>
            <person name="Diamond S."/>
            <person name="Andeer P.F."/>
            <person name="Li Z."/>
            <person name="Crits-Christoph A."/>
            <person name="Burstein D."/>
            <person name="Anantharaman K."/>
            <person name="Lane K.R."/>
            <person name="Thomas B.C."/>
            <person name="Pan C."/>
            <person name="Northen T.R."/>
            <person name="Banfield J.F."/>
        </authorList>
    </citation>
    <scope>NUCLEOTIDE SEQUENCE [LARGE SCALE GENOMIC DNA]</scope>
    <source>
        <strain evidence="2">WS_11</strain>
    </source>
</reference>
<name>A0A538U8Y5_UNCEI</name>
<dbReference type="AlphaFoldDB" id="A0A538U8Y5"/>
<protein>
    <submittedName>
        <fullName evidence="2">Uncharacterized protein</fullName>
    </submittedName>
</protein>
<comment type="caution">
    <text evidence="2">The sequence shown here is derived from an EMBL/GenBank/DDBJ whole genome shotgun (WGS) entry which is preliminary data.</text>
</comment>
<feature type="compositionally biased region" description="Low complexity" evidence="1">
    <location>
        <begin position="1042"/>
        <end position="1059"/>
    </location>
</feature>
<sequence>MGWALARASVLALIGVGVLGFGPAVARAAAAAPAAAPKTHPVSVADPACGVSLFVQQAGRVAYRLPHAFLRPGTDSVWTRAAAWRRGVDYGVDLAHGELRLLREPKPGDSLWVSACWLMVPPPLEFQLYTWQPAPESAKDSTARVAPVSPGPGTRPVTGRVPQLAAAGTDLTLSGNKSLAVDFGSSQDAFLRQSLDLAVTGTLAPGVELTGALSDRNTPLSAAGATQDLQSLDRVLIELKAPNGSAALGDVTLDLERGEFGRLERRLQGARGDWSGHGFSGVLAAASAQGEFHRLQFFGVEGRQGPYLLTDDAGSPFISVVAASEVVTLDGERLTRGESADYFMDYERGRITFTNHRPISSASRVTVDYQFTVNRFRRNLAAAGASWERGPGRFSTTFITEGDDRGRPLGITLDASDRFTLAAAGDSTSRAVGEGAVAGLGDYVLIPASVVPAHYAFAGVDSGTYSVRFARVGPGLGAYQDSAAVQERTVFAFVGQGNGAYRVGRPLPLPDSHQLWSVTAGASAGPLTVDVEGAVSRHDLNTYSPLDDGDDAGTAGRARLALAGAVPGRLGGPGGLELTARSVGRTFDPFARLERPFAQEDWGLPVDADLERQSRYELSGFLHPRLGGELLGAVGYLATPDGFHSLRRSAAWSREGRVTTRASWARAAGERPDVRYQGGGRDLRRAELGLSLAWLEPSLKGEWDERRAPSDTGRAGVRTRELSAELRAPRRLAWHAQLGFTVRREARDASGGFVAQDLARTWRGLLETPTAAPWGVSVAWYRRLLEPRADPRRSRSDLASVRLRGGDLKRGWSGLANLEVTNEGENQQVRQLVFVGPGKGAYDAFGNLVGNGDHDLVIVVSPDLVRVARVATSARASWQFGASEVWRGSRLEADFESEARRRGGLSLSDAWLSPSAAMSDLGLSRGAVTQRLESELAPGSTVAALRLRLERRVSGDRSYANFGQTLDDRALTVRWRARPAASLSGEVEARWKRDEAGQALLSGAPFRRVLRETGATAQLVVTPGARLRAVASLDGGWSRAEAGSTGATGTGTTRTVRVGPDLDATLGRGHVGLTVRRAFVSGPPALALIPSTDPAGAPRWEGSARGDLRLHETTTASISVTVRDRTGQVTPPTRPTEVTGRAELRTFF</sequence>
<feature type="region of interest" description="Disordered" evidence="1">
    <location>
        <begin position="1038"/>
        <end position="1061"/>
    </location>
</feature>
<proteinExistence type="predicted"/>
<evidence type="ECO:0000313" key="2">
    <source>
        <dbReference type="EMBL" id="TMQ72353.1"/>
    </source>
</evidence>